<dbReference type="EMBL" id="CM046392">
    <property type="protein sequence ID" value="KAI8554338.1"/>
    <property type="molecule type" value="Genomic_DNA"/>
</dbReference>
<evidence type="ECO:0000313" key="1">
    <source>
        <dbReference type="EMBL" id="KAI8554338.1"/>
    </source>
</evidence>
<comment type="caution">
    <text evidence="1">The sequence shown here is derived from an EMBL/GenBank/DDBJ whole genome shotgun (WGS) entry which is preliminary data.</text>
</comment>
<dbReference type="Proteomes" id="UP001062846">
    <property type="component" value="Chromosome 5"/>
</dbReference>
<evidence type="ECO:0000313" key="2">
    <source>
        <dbReference type="Proteomes" id="UP001062846"/>
    </source>
</evidence>
<proteinExistence type="predicted"/>
<name>A0ACC0NP14_RHOML</name>
<reference evidence="1" key="1">
    <citation type="submission" date="2022-02" db="EMBL/GenBank/DDBJ databases">
        <title>Plant Genome Project.</title>
        <authorList>
            <person name="Zhang R.-G."/>
        </authorList>
    </citation>
    <scope>NUCLEOTIDE SEQUENCE</scope>
    <source>
        <strain evidence="1">AT1</strain>
    </source>
</reference>
<sequence length="703" mass="81810">MKNHLAGTHNEVCECPQVSEEVKDFFLEYLKGKNKKKAANLECFDEEEDVGVNSKSKGTMDAYVTKGKKKEKQLTLNEMVKKREPVIRDICWFFYKNAIAFNCVKCPTFKRLVASIGEYGRGLKPPTYHEARVSYLKKEVDLVREGLEVYKKEWKKTGCTLMSDAWSDGKYRSITNFLVNSPRGTVFLKSIDTSGIIKNADNLCDLLDDLVKEIGEEHVVQVVTDSASAYVSAGQLLMEKRPNLFWNPCAAHCLDLMLSDIGEFEVLKDTLTKAKEVTVFIYRHQWVLDMFRKYTKKKELARPAITRFATSYLTLKRFDELKIQIRAMFASVEWSTSSHGKSAAGRKVESIILDDHRFWKAIKFCMKCVLPLVKVLRLVDGDSKPAMGYIYEAMDRAKEQIAKNLGEQKRRYEKIWNVIDTRWDYQLHRPLHAAAYYLNPKFQYSETFKADREVRKGLYTTIERMYPDMDTRLIIDEQLEKFKNAEGMFGMDMAKLTRDKKQPALWWESFGEECKELQRLAIRVLSGTCSATGCERNWSIFDIVHSKRRNRLETQRMNALVFVKYNIQLELRQEKRQKKGDTYDPICLSDMESDDEWITEKEGPVLPVDHSWMDIEECFKDDGMVGKKRKRGPRNLNAYGRKKGKKKASELDDEDEIEVLDDNEVIELEEEEEEEEEEEFDEATMVDDDEDDDDVAELDLEDD</sequence>
<organism evidence="1 2">
    <name type="scientific">Rhododendron molle</name>
    <name type="common">Chinese azalea</name>
    <name type="synonym">Azalea mollis</name>
    <dbReference type="NCBI Taxonomy" id="49168"/>
    <lineage>
        <taxon>Eukaryota</taxon>
        <taxon>Viridiplantae</taxon>
        <taxon>Streptophyta</taxon>
        <taxon>Embryophyta</taxon>
        <taxon>Tracheophyta</taxon>
        <taxon>Spermatophyta</taxon>
        <taxon>Magnoliopsida</taxon>
        <taxon>eudicotyledons</taxon>
        <taxon>Gunneridae</taxon>
        <taxon>Pentapetalae</taxon>
        <taxon>asterids</taxon>
        <taxon>Ericales</taxon>
        <taxon>Ericaceae</taxon>
        <taxon>Ericoideae</taxon>
        <taxon>Rhodoreae</taxon>
        <taxon>Rhododendron</taxon>
    </lineage>
</organism>
<protein>
    <submittedName>
        <fullName evidence="1">Uncharacterized protein</fullName>
    </submittedName>
</protein>
<accession>A0ACC0NP14</accession>
<gene>
    <name evidence="1" type="ORF">RHMOL_Rhmol05G0090900</name>
</gene>
<keyword evidence="2" id="KW-1185">Reference proteome</keyword>